<feature type="domain" description="NAD-dependent epimerase/dehydratase" evidence="1">
    <location>
        <begin position="5"/>
        <end position="225"/>
    </location>
</feature>
<dbReference type="Pfam" id="PF01370">
    <property type="entry name" value="Epimerase"/>
    <property type="match status" value="1"/>
</dbReference>
<protein>
    <submittedName>
        <fullName evidence="2">NAD-dependent epimerase/dehydratase</fullName>
    </submittedName>
</protein>
<reference evidence="2 3" key="1">
    <citation type="journal article" date="2010" name="Stand. Genomic Sci.">
        <title>Complete genome sequence of Thermosphaera aggregans type strain (M11TL).</title>
        <authorList>
            <person name="Spring S."/>
            <person name="Rachel R."/>
            <person name="Lapidus A."/>
            <person name="Davenport K."/>
            <person name="Tice H."/>
            <person name="Copeland A."/>
            <person name="Cheng J.F."/>
            <person name="Lucas S."/>
            <person name="Chen F."/>
            <person name="Nolan M."/>
            <person name="Bruce D."/>
            <person name="Goodwin L."/>
            <person name="Pitluck S."/>
            <person name="Ivanova N."/>
            <person name="Mavromatis K."/>
            <person name="Ovchinnikova G."/>
            <person name="Pati A."/>
            <person name="Chen A."/>
            <person name="Palaniappan K."/>
            <person name="Land M."/>
            <person name="Hauser L."/>
            <person name="Chang Y.J."/>
            <person name="Jeffries C.C."/>
            <person name="Brettin T."/>
            <person name="Detter J.C."/>
            <person name="Tapia R."/>
            <person name="Han C."/>
            <person name="Heimerl T."/>
            <person name="Weikl F."/>
            <person name="Brambilla E."/>
            <person name="Goker M."/>
            <person name="Bristow J."/>
            <person name="Eisen J.A."/>
            <person name="Markowitz V."/>
            <person name="Hugenholtz P."/>
            <person name="Kyrpides N.C."/>
            <person name="Klenk H.P."/>
        </authorList>
    </citation>
    <scope>NUCLEOTIDE SEQUENCE [LARGE SCALE GENOMIC DNA]</scope>
    <source>
        <strain evidence="3">DSM 11486 / M11TL</strain>
    </source>
</reference>
<reference evidence="3" key="2">
    <citation type="journal article" date="2010" name="Stand. Genomic Sci.">
        <title>Complete genome sequence of Thermosphaera aggregans type strain (M11TLT).</title>
        <authorList>
            <person name="Spring S."/>
            <person name="Rachel R."/>
            <person name="Lapidus A."/>
            <person name="Davenport K."/>
            <person name="Tice H."/>
            <person name="Copeland A."/>
            <person name="Cheng J.-F."/>
            <person name="Lucas S."/>
            <person name="Chen F."/>
            <person name="Nolan M."/>
            <person name="Bruce D."/>
            <person name="Goodwin L."/>
            <person name="Pitluck S."/>
            <person name="Ivanova N."/>
            <person name="Mavromatis K."/>
            <person name="Ovchinnikova G."/>
            <person name="Pati A."/>
            <person name="Chen A."/>
            <person name="Palaniappan K."/>
            <person name="Land M."/>
            <person name="Hauser L."/>
            <person name="Chang Y.-J."/>
            <person name="Jeffries C.C."/>
            <person name="Brettin T."/>
            <person name="Detter J.C."/>
            <person name="Tapia R."/>
            <person name="Han C."/>
            <person name="Heimerl T."/>
            <person name="Weikl F."/>
            <person name="Brambilla E."/>
            <person name="Goker M."/>
            <person name="Bristow J."/>
            <person name="Eisen J.A."/>
            <person name="Markowitz V."/>
            <person name="Hugenholtz P."/>
            <person name="Kyrpides N.C."/>
            <person name="Klenk H.-P."/>
        </authorList>
    </citation>
    <scope>NUCLEOTIDE SEQUENCE [LARGE SCALE GENOMIC DNA]</scope>
    <source>
        <strain evidence="3">DSM 11486 / M11TL</strain>
    </source>
</reference>
<proteinExistence type="predicted"/>
<dbReference type="InterPro" id="IPR051783">
    <property type="entry name" value="NAD(P)-dependent_oxidoreduct"/>
</dbReference>
<dbReference type="eggNOG" id="arCOG01369">
    <property type="taxonomic scope" value="Archaea"/>
</dbReference>
<dbReference type="EMBL" id="CP001939">
    <property type="protein sequence ID" value="ADG90620.1"/>
    <property type="molecule type" value="Genomic_DNA"/>
</dbReference>
<dbReference type="PANTHER" id="PTHR48079">
    <property type="entry name" value="PROTEIN YEEZ"/>
    <property type="match status" value="1"/>
</dbReference>
<accession>D5U0H0</accession>
<dbReference type="Proteomes" id="UP000002376">
    <property type="component" value="Chromosome"/>
</dbReference>
<dbReference type="GO" id="GO:0005737">
    <property type="term" value="C:cytoplasm"/>
    <property type="evidence" value="ECO:0007669"/>
    <property type="project" value="TreeGrafter"/>
</dbReference>
<dbReference type="AlphaFoldDB" id="D5U0H0"/>
<dbReference type="Gene3D" id="3.40.50.720">
    <property type="entry name" value="NAD(P)-binding Rossmann-like Domain"/>
    <property type="match status" value="1"/>
</dbReference>
<reference key="3">
    <citation type="submission" date="2010-02" db="EMBL/GenBank/DDBJ databases">
        <title>Complete genome sequence of Thermosphaera aggregans type strain (M11TL).</title>
        <authorList>
            <consortium name="US DOE Joint Genome Institute (JGI-PGF)"/>
            <person name="Spring S."/>
            <person name="Lapidus A."/>
            <person name="Munk C."/>
            <person name="Schroeder M."/>
            <person name="Glavina Del Rio T."/>
            <person name="Tice H."/>
            <person name="Copeland A."/>
            <person name="Cheng J.-F."/>
            <person name="Lucas S."/>
            <person name="Chen F."/>
            <person name="Nolan M."/>
            <person name="Bruce D."/>
            <person name="Goodwin L."/>
            <person name="Pitluck S."/>
            <person name="Ivanova N."/>
            <person name="Mavromatis K."/>
            <person name="Ovchinnikova G."/>
            <person name="Pati A."/>
            <person name="Chen A."/>
            <person name="Palaniappan K."/>
            <person name="Land M."/>
            <person name="Hauser L."/>
            <person name="Chang Y.-J."/>
            <person name="Jeffries C.C."/>
            <person name="Brettin T."/>
            <person name="Detter J.C."/>
            <person name="Tapia R."/>
            <person name="Han C."/>
            <person name="Chain P."/>
            <person name="Heimerl T."/>
            <person name="Weik F."/>
            <person name="Goker M."/>
            <person name="Rachel R."/>
            <person name="Bristow J."/>
            <person name="Eisen J.A."/>
            <person name="Markowitz V."/>
            <person name="Hugenholtz P."/>
            <person name="Kyrpides N.C."/>
            <person name="Klenk H.-P."/>
        </authorList>
    </citation>
    <scope>NUCLEOTIDE SEQUENCE</scope>
    <source>
        <strain>DSM 11486</strain>
    </source>
</reference>
<evidence type="ECO:0000313" key="3">
    <source>
        <dbReference type="Proteomes" id="UP000002376"/>
    </source>
</evidence>
<sequence length="335" mass="37734">MDVRITVTGATGFLGSYVVDNLINKGFTLRGTYYSPGKKQTLLSKNVQPVYMDLGRPETFPNVVKDTDILIHLAAYYTFTGKKTLYYKLNVDATKILAEQALKHGVKRFIYCSSTEAIGPVDNPPGDEETPPNPQFDYGRSKLLAEQKIKEIAANGLSYTIIRPSGLYGPGNVNDVSYWFITSFAKGGFFSKFKIGSGETLIQFAHVDDVAKGFALVVERLEKSENQVFILSEDRAYTYNEVYKILSEITGNPPPKYSLSPKMAKLILSFTHLYALVKGDNNILLRRNIVDSIAKHRAYSVEKAKRLLGYSPRYNLKEGLKETIEWYRLKGYIKK</sequence>
<dbReference type="PANTHER" id="PTHR48079:SF6">
    <property type="entry name" value="NAD(P)-BINDING DOMAIN-CONTAINING PROTEIN-RELATED"/>
    <property type="match status" value="1"/>
</dbReference>
<dbReference type="KEGG" id="tag:Tagg_0345"/>
<dbReference type="InterPro" id="IPR001509">
    <property type="entry name" value="Epimerase_deHydtase"/>
</dbReference>
<dbReference type="GO" id="GO:0004029">
    <property type="term" value="F:aldehyde dehydrogenase (NAD+) activity"/>
    <property type="evidence" value="ECO:0007669"/>
    <property type="project" value="TreeGrafter"/>
</dbReference>
<keyword evidence="3" id="KW-1185">Reference proteome</keyword>
<dbReference type="InterPro" id="IPR036291">
    <property type="entry name" value="NAD(P)-bd_dom_sf"/>
</dbReference>
<gene>
    <name evidence="2" type="ordered locus">Tagg_0345</name>
</gene>
<evidence type="ECO:0000313" key="2">
    <source>
        <dbReference type="EMBL" id="ADG90620.1"/>
    </source>
</evidence>
<dbReference type="STRING" id="633148.Tagg_0345"/>
<evidence type="ECO:0000259" key="1">
    <source>
        <dbReference type="Pfam" id="PF01370"/>
    </source>
</evidence>
<name>D5U0H0_THEAM</name>
<dbReference type="HOGENOM" id="CLU_007383_6_1_2"/>
<organism evidence="2 3">
    <name type="scientific">Thermosphaera aggregans (strain DSM 11486 / M11TL)</name>
    <dbReference type="NCBI Taxonomy" id="633148"/>
    <lineage>
        <taxon>Archaea</taxon>
        <taxon>Thermoproteota</taxon>
        <taxon>Thermoprotei</taxon>
        <taxon>Desulfurococcales</taxon>
        <taxon>Desulfurococcaceae</taxon>
        <taxon>Thermosphaera</taxon>
    </lineage>
</organism>
<dbReference type="SUPFAM" id="SSF51735">
    <property type="entry name" value="NAD(P)-binding Rossmann-fold domains"/>
    <property type="match status" value="1"/>
</dbReference>